<dbReference type="Ensembl" id="ENSACAT00000047331.1">
    <property type="protein sequence ID" value="ENSACAP00000025583.1"/>
    <property type="gene ID" value="ENSACAG00000028769.2"/>
</dbReference>
<feature type="region of interest" description="Disordered" evidence="2">
    <location>
        <begin position="300"/>
        <end position="359"/>
    </location>
</feature>
<evidence type="ECO:0000313" key="5">
    <source>
        <dbReference type="Proteomes" id="UP000001646"/>
    </source>
</evidence>
<reference evidence="4" key="2">
    <citation type="submission" date="2025-08" db="UniProtKB">
        <authorList>
            <consortium name="Ensembl"/>
        </authorList>
    </citation>
    <scope>IDENTIFICATION</scope>
</reference>
<proteinExistence type="predicted"/>
<feature type="domain" description="J" evidence="3">
    <location>
        <begin position="1"/>
        <end position="85"/>
    </location>
</feature>
<organism evidence="4 5">
    <name type="scientific">Anolis carolinensis</name>
    <name type="common">Green anole</name>
    <name type="synonym">American chameleon</name>
    <dbReference type="NCBI Taxonomy" id="28377"/>
    <lineage>
        <taxon>Eukaryota</taxon>
        <taxon>Metazoa</taxon>
        <taxon>Chordata</taxon>
        <taxon>Craniata</taxon>
        <taxon>Vertebrata</taxon>
        <taxon>Euteleostomi</taxon>
        <taxon>Lepidosauria</taxon>
        <taxon>Squamata</taxon>
        <taxon>Bifurcata</taxon>
        <taxon>Unidentata</taxon>
        <taxon>Episquamata</taxon>
        <taxon>Toxicofera</taxon>
        <taxon>Iguania</taxon>
        <taxon>Dactyloidae</taxon>
        <taxon>Anolis</taxon>
    </lineage>
</organism>
<feature type="compositionally biased region" description="Low complexity" evidence="2">
    <location>
        <begin position="1"/>
        <end position="10"/>
    </location>
</feature>
<dbReference type="GO" id="GO:0051082">
    <property type="term" value="F:unfolded protein binding"/>
    <property type="evidence" value="ECO:0000318"/>
    <property type="project" value="GO_Central"/>
</dbReference>
<protein>
    <submittedName>
        <fullName evidence="4">DnaJ heat shock protein family (Hsp40) member B2</fullName>
    </submittedName>
</protein>
<dbReference type="CDD" id="cd06257">
    <property type="entry name" value="DnaJ"/>
    <property type="match status" value="1"/>
</dbReference>
<dbReference type="GO" id="GO:0030544">
    <property type="term" value="F:Hsp70 protein binding"/>
    <property type="evidence" value="ECO:0000318"/>
    <property type="project" value="GO_Central"/>
</dbReference>
<dbReference type="PRINTS" id="PR00625">
    <property type="entry name" value="JDOMAIN"/>
</dbReference>
<dbReference type="SMART" id="SM00271">
    <property type="entry name" value="DnaJ"/>
    <property type="match status" value="1"/>
</dbReference>
<evidence type="ECO:0000259" key="3">
    <source>
        <dbReference type="PROSITE" id="PS50076"/>
    </source>
</evidence>
<name>A0A803SRJ3_ANOCA</name>
<reference evidence="4 5" key="1">
    <citation type="submission" date="2009-12" db="EMBL/GenBank/DDBJ databases">
        <title>The Genome Sequence of Anolis carolinensis (Green Anole Lizard).</title>
        <authorList>
            <consortium name="The Genome Sequencing Platform"/>
            <person name="Di Palma F."/>
            <person name="Alfoldi J."/>
            <person name="Heiman D."/>
            <person name="Young S."/>
            <person name="Grabherr M."/>
            <person name="Johnson J."/>
            <person name="Lander E.S."/>
            <person name="Lindblad-Toh K."/>
        </authorList>
    </citation>
    <scope>NUCLEOTIDE SEQUENCE [LARGE SCALE GENOMIC DNA]</scope>
    <source>
        <strain evidence="4 5">JBL SC #1</strain>
    </source>
</reference>
<dbReference type="InParanoid" id="A0A803SRJ3"/>
<dbReference type="Pfam" id="PF00226">
    <property type="entry name" value="DnaJ"/>
    <property type="match status" value="1"/>
</dbReference>
<dbReference type="GeneTree" id="ENSGT00940000160220"/>
<keyword evidence="5" id="KW-1185">Reference proteome</keyword>
<dbReference type="InterPro" id="IPR043183">
    <property type="entry name" value="DNJB2/6-like"/>
</dbReference>
<dbReference type="SUPFAM" id="SSF46565">
    <property type="entry name" value="Chaperone J-domain"/>
    <property type="match status" value="1"/>
</dbReference>
<dbReference type="Proteomes" id="UP000001646">
    <property type="component" value="Chromosome 1"/>
</dbReference>
<evidence type="ECO:0000313" key="4">
    <source>
        <dbReference type="Ensembl" id="ENSACAP00000025583.1"/>
    </source>
</evidence>
<dbReference type="PROSITE" id="PS00636">
    <property type="entry name" value="DNAJ_1"/>
    <property type="match status" value="1"/>
</dbReference>
<accession>A0A803SRJ3</accession>
<dbReference type="GO" id="GO:0042026">
    <property type="term" value="P:protein refolding"/>
    <property type="evidence" value="ECO:0000318"/>
    <property type="project" value="GO_Central"/>
</dbReference>
<dbReference type="Gene3D" id="1.10.287.110">
    <property type="entry name" value="DnaJ domain"/>
    <property type="match status" value="1"/>
</dbReference>
<dbReference type="InterPro" id="IPR001623">
    <property type="entry name" value="DnaJ_domain"/>
</dbReference>
<dbReference type="GO" id="GO:0001671">
    <property type="term" value="F:ATPase activator activity"/>
    <property type="evidence" value="ECO:0000318"/>
    <property type="project" value="GO_Central"/>
</dbReference>
<dbReference type="PROSITE" id="PS50076">
    <property type="entry name" value="DNAJ_2"/>
    <property type="match status" value="1"/>
</dbReference>
<dbReference type="Bgee" id="ENSACAG00000028769">
    <property type="expression patterns" value="Expressed in ovary and 2 other cell types or tissues"/>
</dbReference>
<dbReference type="InterPro" id="IPR018253">
    <property type="entry name" value="DnaJ_domain_CS"/>
</dbReference>
<feature type="compositionally biased region" description="Basic residues" evidence="2">
    <location>
        <begin position="304"/>
        <end position="315"/>
    </location>
</feature>
<dbReference type="PANTHER" id="PTHR45168:SF1">
    <property type="entry name" value="DNAJ HOMOLOG SUBFAMILY B MEMBER 2"/>
    <property type="match status" value="1"/>
</dbReference>
<reference evidence="4" key="3">
    <citation type="submission" date="2025-09" db="UniProtKB">
        <authorList>
            <consortium name="Ensembl"/>
        </authorList>
    </citation>
    <scope>IDENTIFICATION</scope>
</reference>
<keyword evidence="1" id="KW-0143">Chaperone</keyword>
<dbReference type="PANTHER" id="PTHR45168">
    <property type="entry name" value="DNAJ HOMOLOG SUBFAMILY B MEMBER 2"/>
    <property type="match status" value="1"/>
</dbReference>
<dbReference type="GO" id="GO:0005829">
    <property type="term" value="C:cytosol"/>
    <property type="evidence" value="ECO:0000318"/>
    <property type="project" value="GO_Central"/>
</dbReference>
<feature type="region of interest" description="Disordered" evidence="2">
    <location>
        <begin position="1"/>
        <end position="36"/>
    </location>
</feature>
<evidence type="ECO:0000256" key="1">
    <source>
        <dbReference type="ARBA" id="ARBA00023186"/>
    </source>
</evidence>
<sequence length="406" mass="45366">MGRSSAAAGPRGRKRGGKGTSTHTERGRTRFPKRLKRRYRKNALKWHPDKNPGNKEYAEKKFKEIAEAYEVLSDNYKRDLYDLYGSDGLMDLSIGTGLYPSSAGTPDFMFTFRDADEVFKEFFEGQDPFIELWDEFPPFTDVQGGTSQWTNPAEGTYSYCSYSPGQTDFYTTFGPGAELGIGFHSISTSTKYINGKRITTKRILEHGQERVEINEDGELKVAEEHDLPHSDFTNNMKSKVEPIQKGQTGPLTVPMDIRSLPRSQSVSSSFSYPESEDKELHRAMACSLCEMESVGKRSIASYGSRKRRGSSRRTSKISQKAIGGAGVSAPLPIRAQSPGAGDNMKEKEKKGKPTEGVKAVDNQMVLKSPLPPGTEDNDSVLWDLRYLFSEAIPSRRERESIMCTIL</sequence>
<dbReference type="InterPro" id="IPR036869">
    <property type="entry name" value="J_dom_sf"/>
</dbReference>
<dbReference type="AlphaFoldDB" id="A0A803SRJ3"/>
<evidence type="ECO:0000256" key="2">
    <source>
        <dbReference type="SAM" id="MobiDB-lite"/>
    </source>
</evidence>
<feature type="compositionally biased region" description="Basic and acidic residues" evidence="2">
    <location>
        <begin position="343"/>
        <end position="355"/>
    </location>
</feature>
<gene>
    <name evidence="4" type="primary">LOC100561012</name>
    <name evidence="4" type="synonym">DNAJB2</name>
</gene>